<keyword evidence="9" id="KW-0326">Glycosidase</keyword>
<evidence type="ECO:0000256" key="7">
    <source>
        <dbReference type="ARBA" id="ARBA00023204"/>
    </source>
</evidence>
<dbReference type="Proteomes" id="UP000004069">
    <property type="component" value="Unassembled WGS sequence"/>
</dbReference>
<dbReference type="CDD" id="cd10030">
    <property type="entry name" value="UDG-F4_TTUDGA_SPO1dp_like"/>
    <property type="match status" value="1"/>
</dbReference>
<evidence type="ECO:0000256" key="5">
    <source>
        <dbReference type="ARBA" id="ARBA00023004"/>
    </source>
</evidence>
<dbReference type="EC" id="3.2.2.-" evidence="9"/>
<feature type="domain" description="Uracil-DNA glycosylase-like" evidence="8">
    <location>
        <begin position="1"/>
        <end position="129"/>
    </location>
</feature>
<dbReference type="InterPro" id="IPR036895">
    <property type="entry name" value="Uracil-DNA_glycosylase-like_sf"/>
</dbReference>
<keyword evidence="3" id="KW-0227">DNA damage</keyword>
<evidence type="ECO:0000256" key="2">
    <source>
        <dbReference type="ARBA" id="ARBA00022723"/>
    </source>
</evidence>
<dbReference type="GO" id="GO:0051539">
    <property type="term" value="F:4 iron, 4 sulfur cluster binding"/>
    <property type="evidence" value="ECO:0007669"/>
    <property type="project" value="UniProtKB-KW"/>
</dbReference>
<keyword evidence="1" id="KW-0004">4Fe-4S</keyword>
<keyword evidence="7" id="KW-0234">DNA repair</keyword>
<dbReference type="Gene3D" id="3.40.470.10">
    <property type="entry name" value="Uracil-DNA glycosylase-like domain"/>
    <property type="match status" value="1"/>
</dbReference>
<dbReference type="Pfam" id="PF03167">
    <property type="entry name" value="UDG"/>
    <property type="match status" value="1"/>
</dbReference>
<dbReference type="GO" id="GO:0006281">
    <property type="term" value="P:DNA repair"/>
    <property type="evidence" value="ECO:0007669"/>
    <property type="project" value="UniProtKB-KW"/>
</dbReference>
<dbReference type="GO" id="GO:0097506">
    <property type="term" value="F:deaminated base DNA N-glycosylase activity"/>
    <property type="evidence" value="ECO:0007669"/>
    <property type="project" value="UniProtKB-ARBA"/>
</dbReference>
<protein>
    <submittedName>
        <fullName evidence="9">Uracil-DNA glycosylase, family 4</fullName>
        <ecNumber evidence="9">3.2.2.-</ecNumber>
    </submittedName>
</protein>
<gene>
    <name evidence="9" type="ORF">HMPREF0493_0335</name>
</gene>
<dbReference type="InterPro" id="IPR051536">
    <property type="entry name" value="UDG_Type-4/5"/>
</dbReference>
<organism evidence="9 10">
    <name type="scientific">Lactobacillus amylolyticus DSM 11664</name>
    <dbReference type="NCBI Taxonomy" id="585524"/>
    <lineage>
        <taxon>Bacteria</taxon>
        <taxon>Bacillati</taxon>
        <taxon>Bacillota</taxon>
        <taxon>Bacilli</taxon>
        <taxon>Lactobacillales</taxon>
        <taxon>Lactobacillaceae</taxon>
        <taxon>Lactobacillus</taxon>
    </lineage>
</organism>
<dbReference type="GO" id="GO:0046872">
    <property type="term" value="F:metal ion binding"/>
    <property type="evidence" value="ECO:0007669"/>
    <property type="project" value="UniProtKB-KW"/>
</dbReference>
<keyword evidence="6" id="KW-0411">Iron-sulfur</keyword>
<evidence type="ECO:0000259" key="8">
    <source>
        <dbReference type="Pfam" id="PF03167"/>
    </source>
</evidence>
<sequence length="153" mass="17386">MIVGEAPGHEELASQIPFHGDSRKELMKSIASIGLKREDVYITSAVRSRPYAVKKVFSKRENKEVVKYPNRKPTKKEVLAHAPFSDYEIKEIEPTLIVAVGNTALERLLGPGHRISEEHGKIIKNTPILQLNDAKDAYVWSKKRYTIFPQCFL</sequence>
<dbReference type="PATRIC" id="fig|585524.9.peg.931"/>
<keyword evidence="4 9" id="KW-0378">Hydrolase</keyword>
<accession>D4YS57</accession>
<dbReference type="SUPFAM" id="SSF52141">
    <property type="entry name" value="Uracil-DNA glycosylase-like"/>
    <property type="match status" value="1"/>
</dbReference>
<dbReference type="EMBL" id="ADNY01000013">
    <property type="protein sequence ID" value="EFG55872.1"/>
    <property type="molecule type" value="Genomic_DNA"/>
</dbReference>
<dbReference type="PANTHER" id="PTHR33693:SF1">
    <property type="entry name" value="TYPE-4 URACIL-DNA GLYCOSYLASE"/>
    <property type="match status" value="1"/>
</dbReference>
<name>D4YS57_9LACO</name>
<evidence type="ECO:0000256" key="1">
    <source>
        <dbReference type="ARBA" id="ARBA00022485"/>
    </source>
</evidence>
<evidence type="ECO:0000256" key="6">
    <source>
        <dbReference type="ARBA" id="ARBA00023014"/>
    </source>
</evidence>
<evidence type="ECO:0000256" key="3">
    <source>
        <dbReference type="ARBA" id="ARBA00022763"/>
    </source>
</evidence>
<keyword evidence="2" id="KW-0479">Metal-binding</keyword>
<dbReference type="PANTHER" id="PTHR33693">
    <property type="entry name" value="TYPE-5 URACIL-DNA GLYCOSYLASE"/>
    <property type="match status" value="1"/>
</dbReference>
<comment type="caution">
    <text evidence="9">The sequence shown here is derived from an EMBL/GenBank/DDBJ whole genome shotgun (WGS) entry which is preliminary data.</text>
</comment>
<proteinExistence type="predicted"/>
<keyword evidence="10" id="KW-1185">Reference proteome</keyword>
<evidence type="ECO:0000313" key="10">
    <source>
        <dbReference type="Proteomes" id="UP000004069"/>
    </source>
</evidence>
<keyword evidence="5" id="KW-0408">Iron</keyword>
<dbReference type="AlphaFoldDB" id="D4YS57"/>
<dbReference type="InterPro" id="IPR005122">
    <property type="entry name" value="Uracil-DNA_glycosylase-like"/>
</dbReference>
<evidence type="ECO:0000313" key="9">
    <source>
        <dbReference type="EMBL" id="EFG55872.1"/>
    </source>
</evidence>
<evidence type="ECO:0000256" key="4">
    <source>
        <dbReference type="ARBA" id="ARBA00022801"/>
    </source>
</evidence>
<reference evidence="9 10" key="1">
    <citation type="submission" date="2010-04" db="EMBL/GenBank/DDBJ databases">
        <authorList>
            <person name="Muzny D."/>
            <person name="Qin X."/>
            <person name="Deng J."/>
            <person name="Jiang H."/>
            <person name="Liu Y."/>
            <person name="Qu J."/>
            <person name="Song X.-Z."/>
            <person name="Zhang L."/>
            <person name="Thornton R."/>
            <person name="Coyle M."/>
            <person name="Francisco L."/>
            <person name="Jackson L."/>
            <person name="Javaid M."/>
            <person name="Korchina V."/>
            <person name="Kovar C."/>
            <person name="Mata R."/>
            <person name="Mathew T."/>
            <person name="Ngo R."/>
            <person name="Nguyen L."/>
            <person name="Nguyen N."/>
            <person name="Okwuonu G."/>
            <person name="Ongeri F."/>
            <person name="Pham C."/>
            <person name="Simmons D."/>
            <person name="Wilczek-Boney K."/>
            <person name="Hale W."/>
            <person name="Jakkamsetti A."/>
            <person name="Pham P."/>
            <person name="Ruth R."/>
            <person name="San Lucas F."/>
            <person name="Warren J."/>
            <person name="Zhang J."/>
            <person name="Zhao Z."/>
            <person name="Zhou C."/>
            <person name="Zhu D."/>
            <person name="Lee S."/>
            <person name="Bess C."/>
            <person name="Blankenburg K."/>
            <person name="Forbes L."/>
            <person name="Fu Q."/>
            <person name="Gubbala S."/>
            <person name="Hirani K."/>
            <person name="Jayaseelan J.C."/>
            <person name="Lara F."/>
            <person name="Munidasa M."/>
            <person name="Palculict T."/>
            <person name="Patil S."/>
            <person name="Pu L.-L."/>
            <person name="Saada N."/>
            <person name="Tang L."/>
            <person name="Weissenberger G."/>
            <person name="Zhu Y."/>
            <person name="Hemphill L."/>
            <person name="Shang Y."/>
            <person name="Youmans B."/>
            <person name="Ayvaz T."/>
            <person name="Ross M."/>
            <person name="Santibanez J."/>
            <person name="Aqrawi P."/>
            <person name="Gross S."/>
            <person name="Joshi V."/>
            <person name="Fowler G."/>
            <person name="Nazareth L."/>
            <person name="Reid J."/>
            <person name="Worley K."/>
            <person name="Petrosino J."/>
            <person name="Highlander S."/>
            <person name="Gibbs R."/>
        </authorList>
    </citation>
    <scope>NUCLEOTIDE SEQUENCE [LARGE SCALE GENOMIC DNA]</scope>
    <source>
        <strain evidence="9 10">DSM 11664</strain>
    </source>
</reference>
<dbReference type="eggNOG" id="COG1573">
    <property type="taxonomic scope" value="Bacteria"/>
</dbReference>